<dbReference type="PANTHER" id="PTHR42852:SF17">
    <property type="entry name" value="THIOREDOXIN-LIKE PROTEIN HI_1115"/>
    <property type="match status" value="1"/>
</dbReference>
<dbReference type="Gene3D" id="3.40.30.10">
    <property type="entry name" value="Glutaredoxin"/>
    <property type="match status" value="1"/>
</dbReference>
<feature type="chain" id="PRO_5045458129" evidence="2">
    <location>
        <begin position="28"/>
        <end position="177"/>
    </location>
</feature>
<evidence type="ECO:0000313" key="5">
    <source>
        <dbReference type="Proteomes" id="UP001597171"/>
    </source>
</evidence>
<feature type="signal peptide" evidence="2">
    <location>
        <begin position="1"/>
        <end position="27"/>
    </location>
</feature>
<evidence type="ECO:0000256" key="1">
    <source>
        <dbReference type="ARBA" id="ARBA00023284"/>
    </source>
</evidence>
<proteinExistence type="predicted"/>
<gene>
    <name evidence="4" type="ORF">ACFQ4O_05235</name>
</gene>
<reference evidence="5" key="1">
    <citation type="journal article" date="2019" name="Int. J. Syst. Evol. Microbiol.">
        <title>The Global Catalogue of Microorganisms (GCM) 10K type strain sequencing project: providing services to taxonomists for standard genome sequencing and annotation.</title>
        <authorList>
            <consortium name="The Broad Institute Genomics Platform"/>
            <consortium name="The Broad Institute Genome Sequencing Center for Infectious Disease"/>
            <person name="Wu L."/>
            <person name="Ma J."/>
        </authorList>
    </citation>
    <scope>NUCLEOTIDE SEQUENCE [LARGE SCALE GENOMIC DNA]</scope>
    <source>
        <strain evidence="5">CCUG 61696</strain>
    </source>
</reference>
<dbReference type="InterPro" id="IPR013766">
    <property type="entry name" value="Thioredoxin_domain"/>
</dbReference>
<keyword evidence="5" id="KW-1185">Reference proteome</keyword>
<evidence type="ECO:0000313" key="4">
    <source>
        <dbReference type="EMBL" id="MFD1331398.1"/>
    </source>
</evidence>
<dbReference type="RefSeq" id="WP_378774602.1">
    <property type="nucleotide sequence ID" value="NZ_JBHTMX010000024.1"/>
</dbReference>
<keyword evidence="2" id="KW-0732">Signal</keyword>
<dbReference type="SUPFAM" id="SSF52833">
    <property type="entry name" value="Thioredoxin-like"/>
    <property type="match status" value="1"/>
</dbReference>
<dbReference type="EMBL" id="JBHTMX010000024">
    <property type="protein sequence ID" value="MFD1331398.1"/>
    <property type="molecule type" value="Genomic_DNA"/>
</dbReference>
<sequence>MTAIQPFRPKTLLATLVVMAAAGAASAEDIAFAPFAPPAPISAPTLQLPGLDGAPIALTARPDKPVLLHFFATWCAPCRAELPELARFVAANAKRITVIGVDVGEPAMRVARFVGPFALGFPVAVDEDRGVARALGVKVLPSTIALAPGGAVARVASGPVDWSASETDDAIRSLGAP</sequence>
<comment type="caution">
    <text evidence="4">The sequence shown here is derived from an EMBL/GenBank/DDBJ whole genome shotgun (WGS) entry which is preliminary data.</text>
</comment>
<evidence type="ECO:0000259" key="3">
    <source>
        <dbReference type="PROSITE" id="PS51352"/>
    </source>
</evidence>
<dbReference type="InterPro" id="IPR036249">
    <property type="entry name" value="Thioredoxin-like_sf"/>
</dbReference>
<name>A0ABW3Z635_9HYPH</name>
<dbReference type="PROSITE" id="PS51352">
    <property type="entry name" value="THIOREDOXIN_2"/>
    <property type="match status" value="1"/>
</dbReference>
<protein>
    <submittedName>
        <fullName evidence="4">TlpA family protein disulfide reductase</fullName>
    </submittedName>
</protein>
<dbReference type="CDD" id="cd02966">
    <property type="entry name" value="TlpA_like_family"/>
    <property type="match status" value="1"/>
</dbReference>
<dbReference type="InterPro" id="IPR000866">
    <property type="entry name" value="AhpC/TSA"/>
</dbReference>
<accession>A0ABW3Z635</accession>
<feature type="domain" description="Thioredoxin" evidence="3">
    <location>
        <begin position="37"/>
        <end position="176"/>
    </location>
</feature>
<dbReference type="Proteomes" id="UP001597171">
    <property type="component" value="Unassembled WGS sequence"/>
</dbReference>
<dbReference type="Pfam" id="PF00578">
    <property type="entry name" value="AhpC-TSA"/>
    <property type="match status" value="1"/>
</dbReference>
<dbReference type="PANTHER" id="PTHR42852">
    <property type="entry name" value="THIOL:DISULFIDE INTERCHANGE PROTEIN DSBE"/>
    <property type="match status" value="1"/>
</dbReference>
<organism evidence="4 5">
    <name type="scientific">Methylopila musalis</name>
    <dbReference type="NCBI Taxonomy" id="1134781"/>
    <lineage>
        <taxon>Bacteria</taxon>
        <taxon>Pseudomonadati</taxon>
        <taxon>Pseudomonadota</taxon>
        <taxon>Alphaproteobacteria</taxon>
        <taxon>Hyphomicrobiales</taxon>
        <taxon>Methylopilaceae</taxon>
        <taxon>Methylopila</taxon>
    </lineage>
</organism>
<keyword evidence="1" id="KW-0676">Redox-active center</keyword>
<dbReference type="InterPro" id="IPR050553">
    <property type="entry name" value="Thioredoxin_ResA/DsbE_sf"/>
</dbReference>
<evidence type="ECO:0000256" key="2">
    <source>
        <dbReference type="SAM" id="SignalP"/>
    </source>
</evidence>
<dbReference type="InterPro" id="IPR017937">
    <property type="entry name" value="Thioredoxin_CS"/>
</dbReference>
<dbReference type="PROSITE" id="PS00194">
    <property type="entry name" value="THIOREDOXIN_1"/>
    <property type="match status" value="1"/>
</dbReference>